<dbReference type="InterPro" id="IPR023095">
    <property type="entry name" value="Ade_MeTrfase_dom_2"/>
</dbReference>
<dbReference type="InterPro" id="IPR012263">
    <property type="entry name" value="M_m6A_EcoRV"/>
</dbReference>
<dbReference type="SUPFAM" id="SSF53335">
    <property type="entry name" value="S-adenosyl-L-methionine-dependent methyltransferases"/>
    <property type="match status" value="1"/>
</dbReference>
<dbReference type="PANTHER" id="PTHR30481">
    <property type="entry name" value="DNA ADENINE METHYLASE"/>
    <property type="match status" value="1"/>
</dbReference>
<protein>
    <recommendedName>
        <fullName evidence="2">site-specific DNA-methyltransferase (adenine-specific)</fullName>
        <ecNumber evidence="2">2.1.1.72</ecNumber>
    </recommendedName>
</protein>
<proteinExistence type="inferred from homology"/>
<dbReference type="PANTHER" id="PTHR30481:SF2">
    <property type="entry name" value="SITE-SPECIFIC DNA-METHYLTRANSFERASE (ADENINE-SPECIFIC)"/>
    <property type="match status" value="1"/>
</dbReference>
<dbReference type="Gene3D" id="1.10.1020.10">
    <property type="entry name" value="Adenine-specific Methyltransferase, Domain 2"/>
    <property type="match status" value="1"/>
</dbReference>
<comment type="similarity">
    <text evidence="1">Belongs to the N(4)/N(6)-methyltransferase family.</text>
</comment>
<dbReference type="PRINTS" id="PR00505">
    <property type="entry name" value="D12N6MTFRASE"/>
</dbReference>
<dbReference type="Pfam" id="PF02086">
    <property type="entry name" value="MethyltransfD12"/>
    <property type="match status" value="1"/>
</dbReference>
<sequence>MARTLSPLRYPGGKHSTYNYVRELIKINDKQTYIEPYAGGAGVAISLLLNDEVDKIIINDYDRSIYSFWYSVVNFPDKLIQKIIDCEISMDEWYKQKKIQEFKENIDELTLGFSTLFLNRTNRSGIIKAGVIGGKEQKGKYKLDCRFNKSKIISKIKKISSKKDRISIYNEDAYEFIDTVIKKNENSFTFFDPPYFEKGPSLYTNFYSQKDHAELATKIKNTLSDYVWIVTYDHNDKIKEMYTGLPYLEYFLTYTAQRKMRGIEYMFFSKSTKIIYPEEFLKIYSSVHLSS</sequence>
<dbReference type="EMBL" id="JAAIWK010000017">
    <property type="protein sequence ID" value="NEY20531.1"/>
    <property type="molecule type" value="Genomic_DNA"/>
</dbReference>
<dbReference type="GO" id="GO:0009007">
    <property type="term" value="F:site-specific DNA-methyltransferase (adenine-specific) activity"/>
    <property type="evidence" value="ECO:0007669"/>
    <property type="project" value="UniProtKB-EC"/>
</dbReference>
<dbReference type="Gene3D" id="3.40.50.150">
    <property type="entry name" value="Vaccinia Virus protein VP39"/>
    <property type="match status" value="1"/>
</dbReference>
<accession>A0A6M0P7K3</accession>
<gene>
    <name evidence="7" type="ORF">G4D61_11245</name>
</gene>
<dbReference type="Proteomes" id="UP000476934">
    <property type="component" value="Unassembled WGS sequence"/>
</dbReference>
<evidence type="ECO:0000256" key="5">
    <source>
        <dbReference type="ARBA" id="ARBA00022691"/>
    </source>
</evidence>
<evidence type="ECO:0000256" key="3">
    <source>
        <dbReference type="ARBA" id="ARBA00022603"/>
    </source>
</evidence>
<dbReference type="GO" id="GO:0006298">
    <property type="term" value="P:mismatch repair"/>
    <property type="evidence" value="ECO:0007669"/>
    <property type="project" value="TreeGrafter"/>
</dbReference>
<evidence type="ECO:0000256" key="4">
    <source>
        <dbReference type="ARBA" id="ARBA00022679"/>
    </source>
</evidence>
<dbReference type="PIRSF" id="PIRSF000398">
    <property type="entry name" value="M_m6A_EcoRV"/>
    <property type="match status" value="1"/>
</dbReference>
<dbReference type="GO" id="GO:0032259">
    <property type="term" value="P:methylation"/>
    <property type="evidence" value="ECO:0007669"/>
    <property type="project" value="UniProtKB-KW"/>
</dbReference>
<evidence type="ECO:0000313" key="8">
    <source>
        <dbReference type="Proteomes" id="UP000476934"/>
    </source>
</evidence>
<dbReference type="RefSeq" id="WP_163173976.1">
    <property type="nucleotide sequence ID" value="NZ_JAAIWK010000017.1"/>
</dbReference>
<dbReference type="GO" id="GO:0009307">
    <property type="term" value="P:DNA restriction-modification system"/>
    <property type="evidence" value="ECO:0007669"/>
    <property type="project" value="InterPro"/>
</dbReference>
<organism evidence="7 8">
    <name type="scientific">Heyndrickxia ginsengihumi</name>
    <dbReference type="NCBI Taxonomy" id="363870"/>
    <lineage>
        <taxon>Bacteria</taxon>
        <taxon>Bacillati</taxon>
        <taxon>Bacillota</taxon>
        <taxon>Bacilli</taxon>
        <taxon>Bacillales</taxon>
        <taxon>Bacillaceae</taxon>
        <taxon>Heyndrickxia</taxon>
    </lineage>
</organism>
<evidence type="ECO:0000256" key="6">
    <source>
        <dbReference type="ARBA" id="ARBA00047942"/>
    </source>
</evidence>
<dbReference type="GO" id="GO:0043565">
    <property type="term" value="F:sequence-specific DNA binding"/>
    <property type="evidence" value="ECO:0007669"/>
    <property type="project" value="TreeGrafter"/>
</dbReference>
<dbReference type="GO" id="GO:1904047">
    <property type="term" value="F:S-adenosyl-L-methionine binding"/>
    <property type="evidence" value="ECO:0007669"/>
    <property type="project" value="TreeGrafter"/>
</dbReference>
<dbReference type="AlphaFoldDB" id="A0A6M0P7K3"/>
<dbReference type="InterPro" id="IPR029063">
    <property type="entry name" value="SAM-dependent_MTases_sf"/>
</dbReference>
<comment type="caution">
    <text evidence="7">The sequence shown here is derived from an EMBL/GenBank/DDBJ whole genome shotgun (WGS) entry which is preliminary data.</text>
</comment>
<evidence type="ECO:0000313" key="7">
    <source>
        <dbReference type="EMBL" id="NEY20531.1"/>
    </source>
</evidence>
<keyword evidence="8" id="KW-1185">Reference proteome</keyword>
<dbReference type="InterPro" id="IPR012327">
    <property type="entry name" value="MeTrfase_D12"/>
</dbReference>
<keyword evidence="5" id="KW-0949">S-adenosyl-L-methionine</keyword>
<comment type="catalytic activity">
    <reaction evidence="6">
        <text>a 2'-deoxyadenosine in DNA + S-adenosyl-L-methionine = an N(6)-methyl-2'-deoxyadenosine in DNA + S-adenosyl-L-homocysteine + H(+)</text>
        <dbReference type="Rhea" id="RHEA:15197"/>
        <dbReference type="Rhea" id="RHEA-COMP:12418"/>
        <dbReference type="Rhea" id="RHEA-COMP:12419"/>
        <dbReference type="ChEBI" id="CHEBI:15378"/>
        <dbReference type="ChEBI" id="CHEBI:57856"/>
        <dbReference type="ChEBI" id="CHEBI:59789"/>
        <dbReference type="ChEBI" id="CHEBI:90615"/>
        <dbReference type="ChEBI" id="CHEBI:90616"/>
        <dbReference type="EC" id="2.1.1.72"/>
    </reaction>
</comment>
<reference evidence="7 8" key="1">
    <citation type="submission" date="2020-03" db="EMBL/GenBank/DDBJ databases">
        <title>Bacillus aquiflavi sp. nov., isolated from yellow water of strong flavor Chinese baijiu in Yibin region of China.</title>
        <authorList>
            <person name="Xie J."/>
        </authorList>
    </citation>
    <scope>NUCLEOTIDE SEQUENCE [LARGE SCALE GENOMIC DNA]</scope>
    <source>
        <strain evidence="7 8">Gsoil 114</strain>
    </source>
</reference>
<keyword evidence="4" id="KW-0808">Transferase</keyword>
<keyword evidence="3 7" id="KW-0489">Methyltransferase</keyword>
<evidence type="ECO:0000256" key="1">
    <source>
        <dbReference type="ARBA" id="ARBA00006594"/>
    </source>
</evidence>
<evidence type="ECO:0000256" key="2">
    <source>
        <dbReference type="ARBA" id="ARBA00011900"/>
    </source>
</evidence>
<name>A0A6M0P7K3_9BACI</name>
<dbReference type="EC" id="2.1.1.72" evidence="2"/>